<dbReference type="AlphaFoldDB" id="A0A381WSM2"/>
<dbReference type="Gene3D" id="3.40.50.12500">
    <property type="match status" value="1"/>
</dbReference>
<evidence type="ECO:0008006" key="2">
    <source>
        <dbReference type="Google" id="ProtNLM"/>
    </source>
</evidence>
<evidence type="ECO:0000313" key="1">
    <source>
        <dbReference type="EMBL" id="SVA55509.1"/>
    </source>
</evidence>
<reference evidence="1" key="1">
    <citation type="submission" date="2018-05" db="EMBL/GenBank/DDBJ databases">
        <authorList>
            <person name="Lanie J.A."/>
            <person name="Ng W.-L."/>
            <person name="Kazmierczak K.M."/>
            <person name="Andrzejewski T.M."/>
            <person name="Davidsen T.M."/>
            <person name="Wayne K.J."/>
            <person name="Tettelin H."/>
            <person name="Glass J.I."/>
            <person name="Rusch D."/>
            <person name="Podicherti R."/>
            <person name="Tsui H.-C.T."/>
            <person name="Winkler M.E."/>
        </authorList>
    </citation>
    <scope>NUCLEOTIDE SEQUENCE</scope>
</reference>
<name>A0A381WSM2_9ZZZZ</name>
<dbReference type="EMBL" id="UINC01012755">
    <property type="protein sequence ID" value="SVA55509.1"/>
    <property type="molecule type" value="Genomic_DNA"/>
</dbReference>
<proteinExistence type="predicted"/>
<dbReference type="PANTHER" id="PTHR40267:SF1">
    <property type="entry name" value="BLR3294 PROTEIN"/>
    <property type="match status" value="1"/>
</dbReference>
<dbReference type="PANTHER" id="PTHR40267">
    <property type="entry name" value="BLR3294 PROTEIN"/>
    <property type="match status" value="1"/>
</dbReference>
<dbReference type="InterPro" id="IPR026286">
    <property type="entry name" value="MaiA/AMDase"/>
</dbReference>
<organism evidence="1">
    <name type="scientific">marine metagenome</name>
    <dbReference type="NCBI Taxonomy" id="408172"/>
    <lineage>
        <taxon>unclassified sequences</taxon>
        <taxon>metagenomes</taxon>
        <taxon>ecological metagenomes</taxon>
    </lineage>
</organism>
<accession>A0A381WSM2</accession>
<sequence length="185" mass="20587">MADHLPTIAENILPGQNLNTVAYGCTSGTVAIGEEKITSQIHKSKPGVYVTTPITAAMRAFKKLNIHKIAILTPYPKLVNQTVYEYLKDKQIEIDTFSGFNLEYDSDIAKVDPQHLIKIIKDINYLDVDAVFVSCTALRIVEVLQEVEDLIKKPVISSNQAIIWDSIRSVEIKSSIEGFGKLLLN</sequence>
<protein>
    <recommendedName>
        <fullName evidence="2">Maleate isomerase</fullName>
    </recommendedName>
</protein>
<dbReference type="InterPro" id="IPR053714">
    <property type="entry name" value="Iso_Racemase_Enz_sf"/>
</dbReference>
<dbReference type="Pfam" id="PF17645">
    <property type="entry name" value="Amdase"/>
    <property type="match status" value="1"/>
</dbReference>
<gene>
    <name evidence="1" type="ORF">METZ01_LOCUS108363</name>
</gene>